<evidence type="ECO:0000256" key="2">
    <source>
        <dbReference type="ARBA" id="ARBA00022827"/>
    </source>
</evidence>
<dbReference type="PANTHER" id="PTHR43004">
    <property type="entry name" value="TRK SYSTEM POTASSIUM UPTAKE PROTEIN"/>
    <property type="match status" value="1"/>
</dbReference>
<dbReference type="InterPro" id="IPR012733">
    <property type="entry name" value="HB_mOase"/>
</dbReference>
<dbReference type="GO" id="GO:0018659">
    <property type="term" value="F:4-hydroxybenzoate 3-monooxygenase activity"/>
    <property type="evidence" value="ECO:0007669"/>
    <property type="project" value="UniProtKB-EC"/>
</dbReference>
<dbReference type="EMBL" id="CP042301">
    <property type="protein sequence ID" value="QDY99374.1"/>
    <property type="molecule type" value="Genomic_DNA"/>
</dbReference>
<protein>
    <submittedName>
        <fullName evidence="4">4-hydroxybenzoate 3-monooxygenase</fullName>
        <ecNumber evidence="4">1.14.13.2</ecNumber>
    </submittedName>
</protein>
<evidence type="ECO:0000313" key="5">
    <source>
        <dbReference type="Proteomes" id="UP000321389"/>
    </source>
</evidence>
<keyword evidence="2" id="KW-0274">FAD</keyword>
<dbReference type="NCBIfam" id="NF006091">
    <property type="entry name" value="PRK08243.1"/>
    <property type="match status" value="1"/>
</dbReference>
<dbReference type="Gene3D" id="3.30.9.10">
    <property type="entry name" value="D-Amino Acid Oxidase, subunit A, domain 2"/>
    <property type="match status" value="1"/>
</dbReference>
<evidence type="ECO:0000259" key="3">
    <source>
        <dbReference type="Pfam" id="PF01494"/>
    </source>
</evidence>
<keyword evidence="1" id="KW-0285">Flavoprotein</keyword>
<dbReference type="EC" id="1.14.13.2" evidence="4"/>
<evidence type="ECO:0000313" key="4">
    <source>
        <dbReference type="EMBL" id="QDY99374.1"/>
    </source>
</evidence>
<gene>
    <name evidence="4" type="primary">pobA</name>
    <name evidence="4" type="ORF">FQ775_02730</name>
</gene>
<dbReference type="InterPro" id="IPR002938">
    <property type="entry name" value="FAD-bd"/>
</dbReference>
<dbReference type="PANTHER" id="PTHR43004:SF3">
    <property type="entry name" value="P-HYDROXYBENZOATE HYDROXYLASE"/>
    <property type="match status" value="1"/>
</dbReference>
<organism evidence="4 5">
    <name type="scientific">Nitratireductor mangrovi</name>
    <dbReference type="NCBI Taxonomy" id="2599600"/>
    <lineage>
        <taxon>Bacteria</taxon>
        <taxon>Pseudomonadati</taxon>
        <taxon>Pseudomonadota</taxon>
        <taxon>Alphaproteobacteria</taxon>
        <taxon>Hyphomicrobiales</taxon>
        <taxon>Phyllobacteriaceae</taxon>
        <taxon>Nitratireductor</taxon>
    </lineage>
</organism>
<dbReference type="Proteomes" id="UP000321389">
    <property type="component" value="Chromosome"/>
</dbReference>
<sequence length="390" mass="43749">MRTQVVIIGSGPSGLLLGQLLTNAGIDNLILERSSKEHVLGRIRAGVLEEGMCAMLEEAGAGARMRREGLPHEGIDLTFDGRQHRIDLFNLTGGKKVMVYGQTEVTHDLMDKREATGGKTVYEAANVSPRDFDGGKPYVTYEKDGVTHRVDCDFVAGCDGYHGVARRSAPEALLKTYERVYPFGWLGIIAEVPPVNHELIYANHPRGFALCSMRSLVRSRYYVQVPLEERVEDWSDERFWDEIRRRLPAETAEKMTTGPSVEKSIAPLRSFVAEPLRFGRLFLVGDAGHIVPPTGAKGLNLAASDVRYLFDALLEHYRENSQAGLDGYSEKALRRIWKAERFSWWMTSLMHRFHDSGDFGQKIQEAELDYLVHSRAASTSLAENYVGLPY</sequence>
<dbReference type="SUPFAM" id="SSF54373">
    <property type="entry name" value="FAD-linked reductases, C-terminal domain"/>
    <property type="match status" value="1"/>
</dbReference>
<evidence type="ECO:0000256" key="1">
    <source>
        <dbReference type="ARBA" id="ARBA00022630"/>
    </source>
</evidence>
<name>A0A5B8KUT9_9HYPH</name>
<dbReference type="OrthoDB" id="9791689at2"/>
<accession>A0A5B8KUT9</accession>
<dbReference type="PRINTS" id="PR00420">
    <property type="entry name" value="RNGMNOXGNASE"/>
</dbReference>
<dbReference type="Gene3D" id="3.50.50.60">
    <property type="entry name" value="FAD/NAD(P)-binding domain"/>
    <property type="match status" value="1"/>
</dbReference>
<dbReference type="RefSeq" id="WP_146298030.1">
    <property type="nucleotide sequence ID" value="NZ_CP042301.2"/>
</dbReference>
<dbReference type="InterPro" id="IPR036188">
    <property type="entry name" value="FAD/NAD-bd_sf"/>
</dbReference>
<dbReference type="KEGG" id="niy:FQ775_02730"/>
<keyword evidence="5" id="KW-1185">Reference proteome</keyword>
<dbReference type="GO" id="GO:0043639">
    <property type="term" value="P:benzoate catabolic process"/>
    <property type="evidence" value="ECO:0007669"/>
    <property type="project" value="InterPro"/>
</dbReference>
<dbReference type="AlphaFoldDB" id="A0A5B8KUT9"/>
<keyword evidence="4" id="KW-0560">Oxidoreductase</keyword>
<dbReference type="InterPro" id="IPR050641">
    <property type="entry name" value="RIFMO-like"/>
</dbReference>
<feature type="domain" description="FAD-binding" evidence="3">
    <location>
        <begin position="2"/>
        <end position="343"/>
    </location>
</feature>
<dbReference type="NCBIfam" id="TIGR02360">
    <property type="entry name" value="pbenz_hydroxyl"/>
    <property type="match status" value="1"/>
</dbReference>
<dbReference type="SUPFAM" id="SSF51905">
    <property type="entry name" value="FAD/NAD(P)-binding domain"/>
    <property type="match status" value="1"/>
</dbReference>
<proteinExistence type="predicted"/>
<reference evidence="4" key="1">
    <citation type="submission" date="2020-04" db="EMBL/GenBank/DDBJ databases">
        <title>Nitratireductor sp. nov. isolated from mangrove soil.</title>
        <authorList>
            <person name="Ye Y."/>
        </authorList>
    </citation>
    <scope>NUCLEOTIDE SEQUENCE</scope>
    <source>
        <strain evidence="4">SY7</strain>
    </source>
</reference>
<dbReference type="Pfam" id="PF01494">
    <property type="entry name" value="FAD_binding_3"/>
    <property type="match status" value="1"/>
</dbReference>
<dbReference type="GO" id="GO:0071949">
    <property type="term" value="F:FAD binding"/>
    <property type="evidence" value="ECO:0007669"/>
    <property type="project" value="InterPro"/>
</dbReference>